<keyword evidence="12" id="KW-1185">Reference proteome</keyword>
<dbReference type="EC" id="3.6.1.66" evidence="10"/>
<evidence type="ECO:0000256" key="10">
    <source>
        <dbReference type="HAMAP-Rule" id="MF_01405"/>
    </source>
</evidence>
<dbReference type="GO" id="GO:0035870">
    <property type="term" value="F:dITP diphosphatase activity"/>
    <property type="evidence" value="ECO:0007669"/>
    <property type="project" value="UniProtKB-UniRule"/>
</dbReference>
<comment type="cofactor">
    <cofactor evidence="10">
        <name>Mg(2+)</name>
        <dbReference type="ChEBI" id="CHEBI:18420"/>
    </cofactor>
    <text evidence="10">Binds 1 Mg(2+) ion per subunit.</text>
</comment>
<dbReference type="FunFam" id="3.90.950.10:FF:000001">
    <property type="entry name" value="dITP/XTP pyrophosphatase"/>
    <property type="match status" value="1"/>
</dbReference>
<evidence type="ECO:0000256" key="8">
    <source>
        <dbReference type="ARBA" id="ARBA00051875"/>
    </source>
</evidence>
<dbReference type="EMBL" id="BMJH01000002">
    <property type="protein sequence ID" value="GGC67439.1"/>
    <property type="molecule type" value="Genomic_DNA"/>
</dbReference>
<feature type="binding site" evidence="10">
    <location>
        <begin position="16"/>
        <end position="21"/>
    </location>
    <ligand>
        <name>substrate</name>
    </ligand>
</feature>
<dbReference type="Gene3D" id="3.90.950.10">
    <property type="match status" value="1"/>
</dbReference>
<feature type="binding site" evidence="10">
    <location>
        <begin position="201"/>
        <end position="202"/>
    </location>
    <ligand>
        <name>substrate</name>
    </ligand>
</feature>
<evidence type="ECO:0000313" key="12">
    <source>
        <dbReference type="Proteomes" id="UP000641514"/>
    </source>
</evidence>
<evidence type="ECO:0000256" key="4">
    <source>
        <dbReference type="ARBA" id="ARBA00022741"/>
    </source>
</evidence>
<dbReference type="GO" id="GO:0000166">
    <property type="term" value="F:nucleotide binding"/>
    <property type="evidence" value="ECO:0007669"/>
    <property type="project" value="UniProtKB-KW"/>
</dbReference>
<comment type="caution">
    <text evidence="11">The sequence shown here is derived from an EMBL/GenBank/DDBJ whole genome shotgun (WGS) entry which is preliminary data.</text>
</comment>
<comment type="catalytic activity">
    <reaction evidence="10">
        <text>ITP + H2O = IMP + diphosphate + H(+)</text>
        <dbReference type="Rhea" id="RHEA:29399"/>
        <dbReference type="ChEBI" id="CHEBI:15377"/>
        <dbReference type="ChEBI" id="CHEBI:15378"/>
        <dbReference type="ChEBI" id="CHEBI:33019"/>
        <dbReference type="ChEBI" id="CHEBI:58053"/>
        <dbReference type="ChEBI" id="CHEBI:61402"/>
        <dbReference type="EC" id="3.6.1.66"/>
    </reaction>
</comment>
<comment type="caution">
    <text evidence="10">Lacks conserved residue(s) required for the propagation of feature annotation.</text>
</comment>
<comment type="subunit">
    <text evidence="2 10">Homodimer.</text>
</comment>
<evidence type="ECO:0000256" key="9">
    <source>
        <dbReference type="ARBA" id="ARBA00052017"/>
    </source>
</evidence>
<dbReference type="GO" id="GO:0009117">
    <property type="term" value="P:nucleotide metabolic process"/>
    <property type="evidence" value="ECO:0007669"/>
    <property type="project" value="UniProtKB-KW"/>
</dbReference>
<comment type="similarity">
    <text evidence="1 10">Belongs to the HAM1 NTPase family.</text>
</comment>
<organism evidence="11 12">
    <name type="scientific">Hoyosella rhizosphaerae</name>
    <dbReference type="NCBI Taxonomy" id="1755582"/>
    <lineage>
        <taxon>Bacteria</taxon>
        <taxon>Bacillati</taxon>
        <taxon>Actinomycetota</taxon>
        <taxon>Actinomycetes</taxon>
        <taxon>Mycobacteriales</taxon>
        <taxon>Hoyosellaceae</taxon>
        <taxon>Hoyosella</taxon>
    </lineage>
</organism>
<keyword evidence="7 10" id="KW-0546">Nucleotide metabolism</keyword>
<dbReference type="InterPro" id="IPR002637">
    <property type="entry name" value="RdgB/HAM1"/>
</dbReference>
<evidence type="ECO:0000256" key="3">
    <source>
        <dbReference type="ARBA" id="ARBA00022723"/>
    </source>
</evidence>
<feature type="binding site" evidence="10">
    <location>
        <position position="196"/>
    </location>
    <ligand>
        <name>substrate</name>
    </ligand>
</feature>
<dbReference type="GO" id="GO:0005829">
    <property type="term" value="C:cytosol"/>
    <property type="evidence" value="ECO:0007669"/>
    <property type="project" value="TreeGrafter"/>
</dbReference>
<reference evidence="11" key="1">
    <citation type="journal article" date="2014" name="Int. J. Syst. Evol. Microbiol.">
        <title>Complete genome sequence of Corynebacterium casei LMG S-19264T (=DSM 44701T), isolated from a smear-ripened cheese.</title>
        <authorList>
            <consortium name="US DOE Joint Genome Institute (JGI-PGF)"/>
            <person name="Walter F."/>
            <person name="Albersmeier A."/>
            <person name="Kalinowski J."/>
            <person name="Ruckert C."/>
        </authorList>
    </citation>
    <scope>NUCLEOTIDE SEQUENCE</scope>
    <source>
        <strain evidence="11">CGMCC 1.15478</strain>
    </source>
</reference>
<dbReference type="GO" id="GO:0036222">
    <property type="term" value="F:XTP diphosphatase activity"/>
    <property type="evidence" value="ECO:0007669"/>
    <property type="project" value="UniProtKB-UniRule"/>
</dbReference>
<dbReference type="PANTHER" id="PTHR11067">
    <property type="entry name" value="INOSINE TRIPHOSPHATE PYROPHOSPHATASE/HAM1 PROTEIN"/>
    <property type="match status" value="1"/>
</dbReference>
<proteinExistence type="inferred from homology"/>
<evidence type="ECO:0000256" key="5">
    <source>
        <dbReference type="ARBA" id="ARBA00022801"/>
    </source>
</evidence>
<comment type="catalytic activity">
    <reaction evidence="8 10">
        <text>dITP + H2O = dIMP + diphosphate + H(+)</text>
        <dbReference type="Rhea" id="RHEA:28342"/>
        <dbReference type="ChEBI" id="CHEBI:15377"/>
        <dbReference type="ChEBI" id="CHEBI:15378"/>
        <dbReference type="ChEBI" id="CHEBI:33019"/>
        <dbReference type="ChEBI" id="CHEBI:61194"/>
        <dbReference type="ChEBI" id="CHEBI:61382"/>
        <dbReference type="EC" id="3.6.1.66"/>
    </reaction>
</comment>
<comment type="function">
    <text evidence="10">Pyrophosphatase that catalyzes the hydrolysis of nucleoside triphosphates to their monophosphate derivatives, with a high preference for the non-canonical purine nucleotides XTP (xanthosine triphosphate), dITP (deoxyinosine triphosphate) and ITP. Seems to function as a house-cleaning enzyme that removes non-canonical purine nucleotides from the nucleotide pool, thus preventing their incorporation into DNA/RNA and avoiding chromosomal lesions.</text>
</comment>
<comment type="catalytic activity">
    <reaction evidence="9 10">
        <text>XTP + H2O = XMP + diphosphate + H(+)</text>
        <dbReference type="Rhea" id="RHEA:28610"/>
        <dbReference type="ChEBI" id="CHEBI:15377"/>
        <dbReference type="ChEBI" id="CHEBI:15378"/>
        <dbReference type="ChEBI" id="CHEBI:33019"/>
        <dbReference type="ChEBI" id="CHEBI:57464"/>
        <dbReference type="ChEBI" id="CHEBI:61314"/>
        <dbReference type="EC" id="3.6.1.66"/>
    </reaction>
</comment>
<evidence type="ECO:0000256" key="6">
    <source>
        <dbReference type="ARBA" id="ARBA00022842"/>
    </source>
</evidence>
<evidence type="ECO:0000256" key="1">
    <source>
        <dbReference type="ARBA" id="ARBA00008023"/>
    </source>
</evidence>
<dbReference type="InterPro" id="IPR029001">
    <property type="entry name" value="ITPase-like_fam"/>
</dbReference>
<keyword evidence="4 10" id="KW-0547">Nucleotide-binding</keyword>
<dbReference type="CDD" id="cd00515">
    <property type="entry name" value="HAM1"/>
    <property type="match status" value="1"/>
</dbReference>
<evidence type="ECO:0000313" key="11">
    <source>
        <dbReference type="EMBL" id="GGC67439.1"/>
    </source>
</evidence>
<sequence length="226" mass="23966">MTSNAREHSRTLLVASRNAKKLSELQRMLDAAGIVGVTLVSLADVAEYPETPETGETFEQNALVKARDGVAATGYACVADDSGLEVAALHGMPGVLSARWSGTHGADDANTALVLAQLQDVPEGRREAAFVSACALVLPDGSEHVVRGTWRGALARSARGSGGFGYDPIFIPVIGDNSPYGELAPYTAAEMSPEEKDAVSHRGRALRQLLPIIAQWVGQEWVEQDN</sequence>
<keyword evidence="6 10" id="KW-0460">Magnesium</keyword>
<reference evidence="11" key="2">
    <citation type="submission" date="2020-09" db="EMBL/GenBank/DDBJ databases">
        <authorList>
            <person name="Sun Q."/>
            <person name="Zhou Y."/>
        </authorList>
    </citation>
    <scope>NUCLEOTIDE SEQUENCE</scope>
    <source>
        <strain evidence="11">CGMCC 1.15478</strain>
    </source>
</reference>
<evidence type="ECO:0000256" key="2">
    <source>
        <dbReference type="ARBA" id="ARBA00011738"/>
    </source>
</evidence>
<feature type="binding site" evidence="10">
    <location>
        <position position="81"/>
    </location>
    <ligand>
        <name>Mg(2+)</name>
        <dbReference type="ChEBI" id="CHEBI:18420"/>
    </ligand>
</feature>
<evidence type="ECO:0000256" key="7">
    <source>
        <dbReference type="ARBA" id="ARBA00023080"/>
    </source>
</evidence>
<dbReference type="Proteomes" id="UP000641514">
    <property type="component" value="Unassembled WGS sequence"/>
</dbReference>
<accession>A0A916UBK5</accession>
<gene>
    <name evidence="11" type="primary">rdgB</name>
    <name evidence="11" type="ORF">GCM10011410_20150</name>
</gene>
<feature type="binding site" evidence="10">
    <location>
        <begin position="164"/>
        <end position="167"/>
    </location>
    <ligand>
        <name>substrate</name>
    </ligand>
</feature>
<dbReference type="RefSeq" id="WP_188673968.1">
    <property type="nucleotide sequence ID" value="NZ_BMJH01000002.1"/>
</dbReference>
<dbReference type="Pfam" id="PF01725">
    <property type="entry name" value="Ham1p_like"/>
    <property type="match status" value="1"/>
</dbReference>
<dbReference type="InterPro" id="IPR020922">
    <property type="entry name" value="dITP/XTP_pyrophosphatase"/>
</dbReference>
<dbReference type="AlphaFoldDB" id="A0A916UBK5"/>
<name>A0A916UBK5_9ACTN</name>
<dbReference type="GO" id="GO:0009146">
    <property type="term" value="P:purine nucleoside triphosphate catabolic process"/>
    <property type="evidence" value="ECO:0007669"/>
    <property type="project" value="UniProtKB-UniRule"/>
</dbReference>
<dbReference type="GO" id="GO:0036220">
    <property type="term" value="F:ITP diphosphatase activity"/>
    <property type="evidence" value="ECO:0007669"/>
    <property type="project" value="UniProtKB-UniRule"/>
</dbReference>
<feature type="active site" description="Proton acceptor" evidence="10">
    <location>
        <position position="81"/>
    </location>
</feature>
<dbReference type="GO" id="GO:0046872">
    <property type="term" value="F:metal ion binding"/>
    <property type="evidence" value="ECO:0007669"/>
    <property type="project" value="UniProtKB-KW"/>
</dbReference>
<dbReference type="GO" id="GO:0017111">
    <property type="term" value="F:ribonucleoside triphosphate phosphatase activity"/>
    <property type="evidence" value="ECO:0007669"/>
    <property type="project" value="InterPro"/>
</dbReference>
<feature type="binding site" evidence="10">
    <location>
        <position position="82"/>
    </location>
    <ligand>
        <name>substrate</name>
    </ligand>
</feature>
<dbReference type="SUPFAM" id="SSF52972">
    <property type="entry name" value="ITPase-like"/>
    <property type="match status" value="1"/>
</dbReference>
<protein>
    <recommendedName>
        <fullName evidence="10">dITP/XTP pyrophosphatase</fullName>
        <ecNumber evidence="10">3.6.1.66</ecNumber>
    </recommendedName>
    <alternativeName>
        <fullName evidence="10">Non-canonical purine NTP pyrophosphatase</fullName>
    </alternativeName>
    <alternativeName>
        <fullName evidence="10">Non-standard purine NTP pyrophosphatase</fullName>
    </alternativeName>
    <alternativeName>
        <fullName evidence="10">Nucleoside-triphosphate diphosphatase</fullName>
    </alternativeName>
    <alternativeName>
        <fullName evidence="10">Nucleoside-triphosphate pyrophosphatase</fullName>
        <shortName evidence="10">NTPase</shortName>
    </alternativeName>
</protein>
<dbReference type="PANTHER" id="PTHR11067:SF9">
    <property type="entry name" value="INOSINE TRIPHOSPHATE PYROPHOSPHATASE"/>
    <property type="match status" value="1"/>
</dbReference>
<dbReference type="HAMAP" id="MF_01405">
    <property type="entry name" value="Non_canon_purine_NTPase"/>
    <property type="match status" value="1"/>
</dbReference>
<keyword evidence="5 10" id="KW-0378">Hydrolase</keyword>
<keyword evidence="3 10" id="KW-0479">Metal-binding</keyword>